<dbReference type="SUPFAM" id="SSF55724">
    <property type="entry name" value="Mog1p/PsbP-like"/>
    <property type="match status" value="1"/>
</dbReference>
<name>A0A8K0PF97_9PEZI</name>
<organism evidence="2 3">
    <name type="scientific">Elsinoe batatas</name>
    <dbReference type="NCBI Taxonomy" id="2601811"/>
    <lineage>
        <taxon>Eukaryota</taxon>
        <taxon>Fungi</taxon>
        <taxon>Dikarya</taxon>
        <taxon>Ascomycota</taxon>
        <taxon>Pezizomycotina</taxon>
        <taxon>Dothideomycetes</taxon>
        <taxon>Dothideomycetidae</taxon>
        <taxon>Myriangiales</taxon>
        <taxon>Elsinoaceae</taxon>
        <taxon>Elsinoe</taxon>
    </lineage>
</organism>
<dbReference type="InterPro" id="IPR016123">
    <property type="entry name" value="Mog1/PsbP_a/b/a-sand"/>
</dbReference>
<keyword evidence="3" id="KW-1185">Reference proteome</keyword>
<sequence length="264" mass="29278">MQDNRPSPPYELPPPATVQLYGGAMTCELPEVFMNISGQTNAPDHQEVMLWSEQKTSVIIEVLDRLSDTYTYMTPGDPGDSDDSDEDESGALLHYLATLTADSADRDASGLEVPIGDIERCREGLGNTHVAFTVGTYVNNPDALVGSSRAEPKRTVIWLGLVRYRFPEEPQRDADILIHVVVKYYPGTDVDEDEDLNNEVLGEKAHVGRRIRNNIMRTLRVVDESFFAPQEDAVETVEEDAEEASDEDAPEPARARGTGRERSP</sequence>
<dbReference type="AlphaFoldDB" id="A0A8K0PF97"/>
<evidence type="ECO:0000256" key="1">
    <source>
        <dbReference type="SAM" id="MobiDB-lite"/>
    </source>
</evidence>
<feature type="region of interest" description="Disordered" evidence="1">
    <location>
        <begin position="230"/>
        <end position="264"/>
    </location>
</feature>
<dbReference type="EMBL" id="JAESVG020000008">
    <property type="protein sequence ID" value="KAG8625033.1"/>
    <property type="molecule type" value="Genomic_DNA"/>
</dbReference>
<proteinExistence type="predicted"/>
<accession>A0A8K0PF97</accession>
<dbReference type="Gene3D" id="3.40.1000.10">
    <property type="entry name" value="Mog1/PsbP, alpha/beta/alpha sandwich"/>
    <property type="match status" value="1"/>
</dbReference>
<dbReference type="InterPro" id="IPR007681">
    <property type="entry name" value="Mog1"/>
</dbReference>
<feature type="compositionally biased region" description="Basic and acidic residues" evidence="1">
    <location>
        <begin position="251"/>
        <end position="264"/>
    </location>
</feature>
<dbReference type="Pfam" id="PF04603">
    <property type="entry name" value="Mog1"/>
    <property type="match status" value="1"/>
</dbReference>
<reference evidence="2" key="1">
    <citation type="submission" date="2021-07" db="EMBL/GenBank/DDBJ databases">
        <title>Elsinoe batatas strain:CRI-CJ2 Genome sequencing and assembly.</title>
        <authorList>
            <person name="Huang L."/>
        </authorList>
    </citation>
    <scope>NUCLEOTIDE SEQUENCE</scope>
    <source>
        <strain evidence="2">CRI-CJ2</strain>
    </source>
</reference>
<comment type="caution">
    <text evidence="2">The sequence shown here is derived from an EMBL/GenBank/DDBJ whole genome shotgun (WGS) entry which is preliminary data.</text>
</comment>
<protein>
    <submittedName>
        <fullName evidence="2">Uncharacterized protein</fullName>
    </submittedName>
</protein>
<gene>
    <name evidence="2" type="ORF">KVT40_006784</name>
</gene>
<dbReference type="Proteomes" id="UP000809789">
    <property type="component" value="Unassembled WGS sequence"/>
</dbReference>
<evidence type="ECO:0000313" key="2">
    <source>
        <dbReference type="EMBL" id="KAG8625033.1"/>
    </source>
</evidence>
<feature type="compositionally biased region" description="Acidic residues" evidence="1">
    <location>
        <begin position="232"/>
        <end position="250"/>
    </location>
</feature>
<evidence type="ECO:0000313" key="3">
    <source>
        <dbReference type="Proteomes" id="UP000809789"/>
    </source>
</evidence>